<dbReference type="InterPro" id="IPR000150">
    <property type="entry name" value="Cof"/>
</dbReference>
<dbReference type="CDD" id="cd07516">
    <property type="entry name" value="HAD_Pase"/>
    <property type="match status" value="1"/>
</dbReference>
<dbReference type="PANTHER" id="PTHR10000:SF8">
    <property type="entry name" value="HAD SUPERFAMILY HYDROLASE-LIKE, TYPE 3"/>
    <property type="match status" value="1"/>
</dbReference>
<sequence length="277" mass="30983">MNRTDIQLIVSDIDGTILNSEHQVTQELKETLEAVTKASIPFVLTSARSPLAMAHIRDELGLETPLAAYNGAYISEYQTEKELFSLPVDFTEANKVIQLANRRYPEVAINIYAGNRWLVPKRNPWVQLEEEITQMKAEEVELHRFLAEELAIHKVLFIGDQEPLEQLERSIGNLVLLESAQYRSKENYLEFTHKKVSKALALEQVAAYYQVDLTHTLAIGDHDNDVSMIGAAGVGVAMGNASEAARKKADFITADNNHNGVAVVLKQVLQGKQERSE</sequence>
<accession>A0AAW8TZ44</accession>
<dbReference type="AlphaFoldDB" id="A0AAW8TZ44"/>
<dbReference type="GO" id="GO:0000287">
    <property type="term" value="F:magnesium ion binding"/>
    <property type="evidence" value="ECO:0007669"/>
    <property type="project" value="TreeGrafter"/>
</dbReference>
<dbReference type="Gene3D" id="3.30.1240.10">
    <property type="match status" value="1"/>
</dbReference>
<reference evidence="1" key="1">
    <citation type="submission" date="2023-03" db="EMBL/GenBank/DDBJ databases">
        <authorList>
            <person name="Shen W."/>
            <person name="Cai J."/>
        </authorList>
    </citation>
    <scope>NUCLEOTIDE SEQUENCE</scope>
    <source>
        <strain evidence="1">B226-2</strain>
    </source>
</reference>
<comment type="caution">
    <text evidence="1">The sequence shown here is derived from an EMBL/GenBank/DDBJ whole genome shotgun (WGS) entry which is preliminary data.</text>
</comment>
<dbReference type="NCBIfam" id="TIGR00099">
    <property type="entry name" value="Cof-subfamily"/>
    <property type="match status" value="1"/>
</dbReference>
<dbReference type="PROSITE" id="PS01228">
    <property type="entry name" value="COF_1"/>
    <property type="match status" value="1"/>
</dbReference>
<dbReference type="Proteomes" id="UP001256711">
    <property type="component" value="Unassembled WGS sequence"/>
</dbReference>
<dbReference type="PANTHER" id="PTHR10000">
    <property type="entry name" value="PHOSPHOSERINE PHOSPHATASE"/>
    <property type="match status" value="1"/>
</dbReference>
<protein>
    <submittedName>
        <fullName evidence="1">Cof-type HAD-IIB family hydrolase</fullName>
    </submittedName>
</protein>
<dbReference type="Pfam" id="PF08282">
    <property type="entry name" value="Hydrolase_3"/>
    <property type="match status" value="1"/>
</dbReference>
<dbReference type="GO" id="GO:0005829">
    <property type="term" value="C:cytosol"/>
    <property type="evidence" value="ECO:0007669"/>
    <property type="project" value="TreeGrafter"/>
</dbReference>
<dbReference type="RefSeq" id="WP_270597247.1">
    <property type="nucleotide sequence ID" value="NZ_JAQESC010000003.1"/>
</dbReference>
<dbReference type="InterPro" id="IPR036412">
    <property type="entry name" value="HAD-like_sf"/>
</dbReference>
<name>A0AAW8TZ44_9ENTE</name>
<dbReference type="InterPro" id="IPR023214">
    <property type="entry name" value="HAD_sf"/>
</dbReference>
<dbReference type="EMBL" id="JARQBJ010000003">
    <property type="protein sequence ID" value="MDT2810217.1"/>
    <property type="molecule type" value="Genomic_DNA"/>
</dbReference>
<dbReference type="Gene3D" id="3.40.50.1000">
    <property type="entry name" value="HAD superfamily/HAD-like"/>
    <property type="match status" value="1"/>
</dbReference>
<dbReference type="SUPFAM" id="SSF56784">
    <property type="entry name" value="HAD-like"/>
    <property type="match status" value="1"/>
</dbReference>
<dbReference type="PRINTS" id="PR00119">
    <property type="entry name" value="CATATPASE"/>
</dbReference>
<dbReference type="SFLD" id="SFLDS00003">
    <property type="entry name" value="Haloacid_Dehalogenase"/>
    <property type="match status" value="1"/>
</dbReference>
<proteinExistence type="predicted"/>
<dbReference type="NCBIfam" id="TIGR01484">
    <property type="entry name" value="HAD-SF-IIB"/>
    <property type="match status" value="1"/>
</dbReference>
<dbReference type="SFLD" id="SFLDG01140">
    <property type="entry name" value="C2.B:_Phosphomannomutase_and_P"/>
    <property type="match status" value="1"/>
</dbReference>
<evidence type="ECO:0000313" key="2">
    <source>
        <dbReference type="Proteomes" id="UP001256711"/>
    </source>
</evidence>
<organism evidence="1 2">
    <name type="scientific">Enterococcus asini</name>
    <dbReference type="NCBI Taxonomy" id="57732"/>
    <lineage>
        <taxon>Bacteria</taxon>
        <taxon>Bacillati</taxon>
        <taxon>Bacillota</taxon>
        <taxon>Bacilli</taxon>
        <taxon>Lactobacillales</taxon>
        <taxon>Enterococcaceae</taxon>
        <taxon>Enterococcus</taxon>
    </lineage>
</organism>
<gene>
    <name evidence="1" type="ORF">P7H43_06955</name>
</gene>
<dbReference type="GO" id="GO:0016791">
    <property type="term" value="F:phosphatase activity"/>
    <property type="evidence" value="ECO:0007669"/>
    <property type="project" value="TreeGrafter"/>
</dbReference>
<dbReference type="InterPro" id="IPR006379">
    <property type="entry name" value="HAD-SF_hydro_IIB"/>
</dbReference>
<keyword evidence="1" id="KW-0378">Hydrolase</keyword>
<evidence type="ECO:0000313" key="1">
    <source>
        <dbReference type="EMBL" id="MDT2810217.1"/>
    </source>
</evidence>